<gene>
    <name evidence="1" type="ORF">SCUD_LOCUS7072</name>
</gene>
<dbReference type="EMBL" id="UZAK01032243">
    <property type="protein sequence ID" value="VDP24786.1"/>
    <property type="molecule type" value="Genomic_DNA"/>
</dbReference>
<dbReference type="Proteomes" id="UP000279833">
    <property type="component" value="Unassembled WGS sequence"/>
</dbReference>
<accession>A0A183JWH7</accession>
<evidence type="ECO:0000313" key="3">
    <source>
        <dbReference type="WBParaSite" id="SCUD_0000707201-mRNA-1"/>
    </source>
</evidence>
<dbReference type="WBParaSite" id="SCUD_0000707201-mRNA-1">
    <property type="protein sequence ID" value="SCUD_0000707201-mRNA-1"/>
    <property type="gene ID" value="SCUD_0000707201"/>
</dbReference>
<protein>
    <submittedName>
        <fullName evidence="3">Transposase</fullName>
    </submittedName>
</protein>
<evidence type="ECO:0000313" key="1">
    <source>
        <dbReference type="EMBL" id="VDP24786.1"/>
    </source>
</evidence>
<reference evidence="3" key="1">
    <citation type="submission" date="2016-06" db="UniProtKB">
        <authorList>
            <consortium name="WormBaseParasite"/>
        </authorList>
    </citation>
    <scope>IDENTIFICATION</scope>
</reference>
<organism evidence="3">
    <name type="scientific">Schistosoma curassoni</name>
    <dbReference type="NCBI Taxonomy" id="6186"/>
    <lineage>
        <taxon>Eukaryota</taxon>
        <taxon>Metazoa</taxon>
        <taxon>Spiralia</taxon>
        <taxon>Lophotrochozoa</taxon>
        <taxon>Platyhelminthes</taxon>
        <taxon>Trematoda</taxon>
        <taxon>Digenea</taxon>
        <taxon>Strigeidida</taxon>
        <taxon>Schistosomatoidea</taxon>
        <taxon>Schistosomatidae</taxon>
        <taxon>Schistosoma</taxon>
    </lineage>
</organism>
<dbReference type="AlphaFoldDB" id="A0A183JWH7"/>
<reference evidence="1 2" key="2">
    <citation type="submission" date="2018-11" db="EMBL/GenBank/DDBJ databases">
        <authorList>
            <consortium name="Pathogen Informatics"/>
        </authorList>
    </citation>
    <scope>NUCLEOTIDE SEQUENCE [LARGE SCALE GENOMIC DNA]</scope>
    <source>
        <strain evidence="1">Dakar</strain>
        <strain evidence="2">Dakar, Senegal</strain>
    </source>
</reference>
<proteinExistence type="predicted"/>
<sequence>MKINIRTDRQKYVRDLTTTAKKSSGEGNIRQLHDIEKKLVDIYGKPERSVKDKKGKPITEIQEQKNGWVEHFEKLLNKPAPLNPPDIEALYPDLPIDVTPPTNEEIGMAIRQTKGGKAEGLGNIPAVTLKSHTEVTANMLHILFMEIWGEEQVLTDWKEGCLIKISKK</sequence>
<evidence type="ECO:0000313" key="2">
    <source>
        <dbReference type="Proteomes" id="UP000279833"/>
    </source>
</evidence>
<keyword evidence="2" id="KW-1185">Reference proteome</keyword>
<name>A0A183JWH7_9TREM</name>